<feature type="domain" description="Photolyase/cryptochrome alpha/beta" evidence="11">
    <location>
        <begin position="7"/>
        <end position="134"/>
    </location>
</feature>
<dbReference type="PROSITE" id="PS00691">
    <property type="entry name" value="DNA_PHOTOLYASES_1_2"/>
    <property type="match status" value="1"/>
</dbReference>
<dbReference type="InterPro" id="IPR006050">
    <property type="entry name" value="DNA_photolyase_N"/>
</dbReference>
<feature type="binding site" evidence="8">
    <location>
        <position position="280"/>
    </location>
    <ligand>
        <name>FAD</name>
        <dbReference type="ChEBI" id="CHEBI:57692"/>
    </ligand>
</feature>
<evidence type="ECO:0000256" key="4">
    <source>
        <dbReference type="ARBA" id="ARBA00022630"/>
    </source>
</evidence>
<organism evidence="12 13">
    <name type="scientific">Aliiroseovarius sediminilitoris</name>
    <dbReference type="NCBI Taxonomy" id="1173584"/>
    <lineage>
        <taxon>Bacteria</taxon>
        <taxon>Pseudomonadati</taxon>
        <taxon>Pseudomonadota</taxon>
        <taxon>Alphaproteobacteria</taxon>
        <taxon>Rhodobacterales</taxon>
        <taxon>Paracoccaceae</taxon>
        <taxon>Aliiroseovarius</taxon>
    </lineage>
</organism>
<comment type="cofactor">
    <cofactor evidence="1">
        <name>(6R)-5,10-methylene-5,6,7,8-tetrahydrofolate</name>
        <dbReference type="ChEBI" id="CHEBI:15636"/>
    </cofactor>
</comment>
<feature type="binding site" evidence="8">
    <location>
        <begin position="380"/>
        <end position="382"/>
    </location>
    <ligand>
        <name>FAD</name>
        <dbReference type="ChEBI" id="CHEBI:57692"/>
    </ligand>
</feature>
<proteinExistence type="inferred from homology"/>
<dbReference type="PANTHER" id="PTHR11455">
    <property type="entry name" value="CRYPTOCHROME"/>
    <property type="match status" value="1"/>
</dbReference>
<gene>
    <name evidence="12" type="ORF">SAMN05444851_0510</name>
</gene>
<sequence length="489" mass="54511">MSTSEPSNAILLFRDDLRLSDHPALTAAAQSGQCLTCAFILDPNAPYPPGGARRWWLHHALNALTAQLADLGGKLVLRTGATADVLADLRKETGATHIYWSRRYTPDEIASDTALKADLTAAGCTVQSHPGRYLLEPWRVTTKSGTPFKVFSPFWRASRDEIRAVGLGDPLPVPKNITFADEVATASLEDFDLLPTAPNWAKGFEALWHPGEEGAMARLDAFLEEGAQGYAKGRDFPAEPHTSRLSPYLQSGNISPRQIWAALDRAEHLGQMSGRDAEKFRAELGWRDFAAYLLFHNRDFEDTEFQPKFRSFPWRHDTDALIAWQRGQSGYPIVDAGMRELWQTGYMHNRVRMVVASFLVKHLRIDWRAGRDWFWDTLLDGDLASNAASWQWVAGCGADAAPYFRVFNPMTQAEKFDPDGGYIRQYVPEIAALPDRYLAAPWKAPEDVRAKAGVEIGRTYPAPMVDHATARRAALEAFESLPSPGDDLV</sequence>
<dbReference type="Pfam" id="PF00875">
    <property type="entry name" value="DNA_photolyase"/>
    <property type="match status" value="1"/>
</dbReference>
<feature type="binding site" evidence="8">
    <location>
        <position position="230"/>
    </location>
    <ligand>
        <name>FAD</name>
        <dbReference type="ChEBI" id="CHEBI:57692"/>
    </ligand>
</feature>
<dbReference type="FunFam" id="1.10.579.10:FF:000003">
    <property type="entry name" value="Deoxyribodipyrimidine photo-lyase"/>
    <property type="match status" value="1"/>
</dbReference>
<evidence type="ECO:0000256" key="2">
    <source>
        <dbReference type="ARBA" id="ARBA00013149"/>
    </source>
</evidence>
<evidence type="ECO:0000256" key="9">
    <source>
        <dbReference type="PIRSR" id="PIRSR602081-2"/>
    </source>
</evidence>
<dbReference type="GO" id="GO:0009416">
    <property type="term" value="P:response to light stimulus"/>
    <property type="evidence" value="ECO:0007669"/>
    <property type="project" value="TreeGrafter"/>
</dbReference>
<dbReference type="PRINTS" id="PR00147">
    <property type="entry name" value="DNAPHOTLYASE"/>
</dbReference>
<evidence type="ECO:0000256" key="5">
    <source>
        <dbReference type="ARBA" id="ARBA00022827"/>
    </source>
</evidence>
<dbReference type="GO" id="GO:0003677">
    <property type="term" value="F:DNA binding"/>
    <property type="evidence" value="ECO:0007669"/>
    <property type="project" value="TreeGrafter"/>
</dbReference>
<dbReference type="Gene3D" id="1.25.40.80">
    <property type="match status" value="1"/>
</dbReference>
<dbReference type="EC" id="4.1.99.3" evidence="2"/>
<name>A0A1I0N461_9RHOB</name>
<evidence type="ECO:0000256" key="7">
    <source>
        <dbReference type="ARBA" id="ARBA00033999"/>
    </source>
</evidence>
<dbReference type="STRING" id="1173584.SAMN05444851_0510"/>
<dbReference type="Proteomes" id="UP000199650">
    <property type="component" value="Unassembled WGS sequence"/>
</dbReference>
<keyword evidence="6 10" id="KW-0157">Chromophore</keyword>
<evidence type="ECO:0000259" key="11">
    <source>
        <dbReference type="PROSITE" id="PS51645"/>
    </source>
</evidence>
<evidence type="ECO:0000256" key="1">
    <source>
        <dbReference type="ARBA" id="ARBA00001932"/>
    </source>
</evidence>
<dbReference type="PROSITE" id="PS51645">
    <property type="entry name" value="PHR_CRY_ALPHA_BETA"/>
    <property type="match status" value="1"/>
</dbReference>
<dbReference type="EMBL" id="FOJB01000001">
    <property type="protein sequence ID" value="SEV95158.1"/>
    <property type="molecule type" value="Genomic_DNA"/>
</dbReference>
<keyword evidence="13" id="KW-1185">Reference proteome</keyword>
<evidence type="ECO:0000313" key="13">
    <source>
        <dbReference type="Proteomes" id="UP000199650"/>
    </source>
</evidence>
<feature type="binding site" evidence="8">
    <location>
        <begin position="242"/>
        <end position="246"/>
    </location>
    <ligand>
        <name>FAD</name>
        <dbReference type="ChEBI" id="CHEBI:57692"/>
    </ligand>
</feature>
<dbReference type="Pfam" id="PF03441">
    <property type="entry name" value="FAD_binding_7"/>
    <property type="match status" value="1"/>
</dbReference>
<protein>
    <recommendedName>
        <fullName evidence="3">Deoxyribodipyrimidine photo-lyase</fullName>
        <ecNumber evidence="2">4.1.99.3</ecNumber>
    </recommendedName>
</protein>
<dbReference type="OrthoDB" id="9772484at2"/>
<feature type="site" description="Electron transfer via tryptophanyl radical" evidence="9">
    <location>
        <position position="390"/>
    </location>
</feature>
<keyword evidence="4 8" id="KW-0285">Flavoprotein</keyword>
<accession>A0A1I0N461</accession>
<dbReference type="InterPro" id="IPR002081">
    <property type="entry name" value="Cryptochrome/DNA_photolyase_1"/>
</dbReference>
<dbReference type="InterPro" id="IPR036134">
    <property type="entry name" value="Crypto/Photolyase_FAD-like_sf"/>
</dbReference>
<dbReference type="SUPFAM" id="SSF52425">
    <property type="entry name" value="Cryptochrome/photolyase, N-terminal domain"/>
    <property type="match status" value="1"/>
</dbReference>
<dbReference type="InterPro" id="IPR005101">
    <property type="entry name" value="Cryptochr/Photolyase_FAD-bd"/>
</dbReference>
<evidence type="ECO:0000256" key="8">
    <source>
        <dbReference type="PIRSR" id="PIRSR602081-1"/>
    </source>
</evidence>
<dbReference type="GO" id="GO:0000719">
    <property type="term" value="P:photoreactive repair"/>
    <property type="evidence" value="ECO:0007669"/>
    <property type="project" value="UniProtKB-ARBA"/>
</dbReference>
<dbReference type="PANTHER" id="PTHR11455:SF9">
    <property type="entry name" value="CRYPTOCHROME CIRCADIAN CLOCK 5 ISOFORM X1"/>
    <property type="match status" value="1"/>
</dbReference>
<dbReference type="Gene3D" id="3.40.50.620">
    <property type="entry name" value="HUPs"/>
    <property type="match status" value="1"/>
</dbReference>
<evidence type="ECO:0000256" key="3">
    <source>
        <dbReference type="ARBA" id="ARBA00014046"/>
    </source>
</evidence>
<keyword evidence="12" id="KW-0456">Lyase</keyword>
<dbReference type="InterPro" id="IPR036155">
    <property type="entry name" value="Crypto/Photolyase_N_sf"/>
</dbReference>
<evidence type="ECO:0000256" key="10">
    <source>
        <dbReference type="RuleBase" id="RU004182"/>
    </source>
</evidence>
<comment type="similarity">
    <text evidence="10">Belongs to the DNA photolyase family.</text>
</comment>
<dbReference type="RefSeq" id="WP_091428028.1">
    <property type="nucleotide sequence ID" value="NZ_FOJB01000001.1"/>
</dbReference>
<dbReference type="InterPro" id="IPR014729">
    <property type="entry name" value="Rossmann-like_a/b/a_fold"/>
</dbReference>
<comment type="cofactor">
    <cofactor evidence="8">
        <name>FAD</name>
        <dbReference type="ChEBI" id="CHEBI:57692"/>
    </cofactor>
    <text evidence="8">Binds 1 FAD per subunit.</text>
</comment>
<reference evidence="12 13" key="1">
    <citation type="submission" date="2016-10" db="EMBL/GenBank/DDBJ databases">
        <authorList>
            <person name="de Groot N.N."/>
        </authorList>
    </citation>
    <scope>NUCLEOTIDE SEQUENCE [LARGE SCALE GENOMIC DNA]</scope>
    <source>
        <strain evidence="12 13">DSM 29439</strain>
    </source>
</reference>
<evidence type="ECO:0000313" key="12">
    <source>
        <dbReference type="EMBL" id="SEV95158.1"/>
    </source>
</evidence>
<feature type="site" description="Electron transfer via tryptophanyl radical" evidence="9">
    <location>
        <position position="314"/>
    </location>
</feature>
<dbReference type="Gene3D" id="1.10.579.10">
    <property type="entry name" value="DNA Cyclobutane Dipyrimidine Photolyase, subunit A, domain 3"/>
    <property type="match status" value="1"/>
</dbReference>
<comment type="catalytic activity">
    <reaction evidence="7">
        <text>cyclobutadipyrimidine (in DNA) = 2 pyrimidine residues (in DNA).</text>
        <dbReference type="EC" id="4.1.99.3"/>
    </reaction>
</comment>
<feature type="site" description="Electron transfer via tryptophanyl radical" evidence="9">
    <location>
        <position position="367"/>
    </location>
</feature>
<dbReference type="AlphaFoldDB" id="A0A1I0N461"/>
<keyword evidence="5 8" id="KW-0274">FAD</keyword>
<evidence type="ECO:0000256" key="6">
    <source>
        <dbReference type="ARBA" id="ARBA00022991"/>
    </source>
</evidence>
<dbReference type="GO" id="GO:0071949">
    <property type="term" value="F:FAD binding"/>
    <property type="evidence" value="ECO:0007669"/>
    <property type="project" value="TreeGrafter"/>
</dbReference>
<dbReference type="InterPro" id="IPR018394">
    <property type="entry name" value="DNA_photolyase_1_CS_C"/>
</dbReference>
<dbReference type="GO" id="GO:0003904">
    <property type="term" value="F:deoxyribodipyrimidine photo-lyase activity"/>
    <property type="evidence" value="ECO:0007669"/>
    <property type="project" value="UniProtKB-EC"/>
</dbReference>
<dbReference type="SUPFAM" id="SSF48173">
    <property type="entry name" value="Cryptochrome/photolyase FAD-binding domain"/>
    <property type="match status" value="1"/>
</dbReference>